<name>A0ABC8K9P4_ERUVS</name>
<feature type="domain" description="GUCT" evidence="2">
    <location>
        <begin position="42"/>
        <end position="124"/>
    </location>
</feature>
<dbReference type="CDD" id="cd12938">
    <property type="entry name" value="GUCT_Hera"/>
    <property type="match status" value="1"/>
</dbReference>
<dbReference type="AlphaFoldDB" id="A0ABC8K9P4"/>
<keyword evidence="4" id="KW-1185">Reference proteome</keyword>
<organism evidence="3 4">
    <name type="scientific">Eruca vesicaria subsp. sativa</name>
    <name type="common">Garden rocket</name>
    <name type="synonym">Eruca sativa</name>
    <dbReference type="NCBI Taxonomy" id="29727"/>
    <lineage>
        <taxon>Eukaryota</taxon>
        <taxon>Viridiplantae</taxon>
        <taxon>Streptophyta</taxon>
        <taxon>Embryophyta</taxon>
        <taxon>Tracheophyta</taxon>
        <taxon>Spermatophyta</taxon>
        <taxon>Magnoliopsida</taxon>
        <taxon>eudicotyledons</taxon>
        <taxon>Gunneridae</taxon>
        <taxon>Pentapetalae</taxon>
        <taxon>rosids</taxon>
        <taxon>malvids</taxon>
        <taxon>Brassicales</taxon>
        <taxon>Brassicaceae</taxon>
        <taxon>Brassiceae</taxon>
        <taxon>Eruca</taxon>
    </lineage>
</organism>
<comment type="caution">
    <text evidence="3">The sequence shown here is derived from an EMBL/GenBank/DDBJ whole genome shotgun (WGS) entry which is preliminary data.</text>
</comment>
<evidence type="ECO:0000313" key="4">
    <source>
        <dbReference type="Proteomes" id="UP001642260"/>
    </source>
</evidence>
<feature type="compositionally biased region" description="Gly residues" evidence="1">
    <location>
        <begin position="148"/>
        <end position="166"/>
    </location>
</feature>
<gene>
    <name evidence="3" type="ORF">ERUC_LOCUS21121</name>
</gene>
<dbReference type="GO" id="GO:0016787">
    <property type="term" value="F:hydrolase activity"/>
    <property type="evidence" value="ECO:0007669"/>
    <property type="project" value="UniProtKB-KW"/>
</dbReference>
<feature type="region of interest" description="Disordered" evidence="1">
    <location>
        <begin position="132"/>
        <end position="255"/>
    </location>
</feature>
<accession>A0ABC8K9P4</accession>
<feature type="compositionally biased region" description="Low complexity" evidence="1">
    <location>
        <begin position="238"/>
        <end position="255"/>
    </location>
</feature>
<dbReference type="GO" id="GO:0003724">
    <property type="term" value="F:RNA helicase activity"/>
    <property type="evidence" value="ECO:0007669"/>
    <property type="project" value="UniProtKB-EC"/>
</dbReference>
<reference evidence="3 4" key="1">
    <citation type="submission" date="2022-03" db="EMBL/GenBank/DDBJ databases">
        <authorList>
            <person name="Macdonald S."/>
            <person name="Ahmed S."/>
            <person name="Newling K."/>
        </authorList>
    </citation>
    <scope>NUCLEOTIDE SEQUENCE [LARGE SCALE GENOMIC DNA]</scope>
</reference>
<dbReference type="GO" id="GO:0003723">
    <property type="term" value="F:RNA binding"/>
    <property type="evidence" value="ECO:0007669"/>
    <property type="project" value="UniProtKB-KW"/>
</dbReference>
<dbReference type="Proteomes" id="UP001642260">
    <property type="component" value="Unassembled WGS sequence"/>
</dbReference>
<dbReference type="Pfam" id="PF08152">
    <property type="entry name" value="GUCT"/>
    <property type="match status" value="1"/>
</dbReference>
<evidence type="ECO:0000256" key="1">
    <source>
        <dbReference type="SAM" id="MobiDB-lite"/>
    </source>
</evidence>
<evidence type="ECO:0000313" key="3">
    <source>
        <dbReference type="EMBL" id="CAH8355366.1"/>
    </source>
</evidence>
<protein>
    <recommendedName>
        <fullName evidence="2">GUCT domain-containing protein</fullName>
    </recommendedName>
</protein>
<dbReference type="EMBL" id="CAKOAT010207376">
    <property type="protein sequence ID" value="CAH8355366.1"/>
    <property type="molecule type" value="Genomic_DNA"/>
</dbReference>
<proteinExistence type="predicted"/>
<evidence type="ECO:0000259" key="2">
    <source>
        <dbReference type="Pfam" id="PF08152"/>
    </source>
</evidence>
<sequence length="255" mass="27502">MDVIDQGFNLGVLHDVFLAIRVRFCCFGIDLGMISIEGFQSIKGWVTLQLIRDPTNSRGFLSARSVTGFLSDVYGPAADEVGKIFLIADEKMQGAVFDLPEDIAKELLEKEMPEGNSVSMITNLLALQDDGPSSDNYGRLSSRDRMPRGGGWGSRGSRFGGRGGSSRGRDSWGGDDNRRGRSSCGGGSSWSRGGGCGIKGSSDDWLIGSDRRSSSSSRAPCRERDEQGTCCHQTRVGSSSSFSDRSTFLSKLDIL</sequence>
<feature type="compositionally biased region" description="Basic and acidic residues" evidence="1">
    <location>
        <begin position="167"/>
        <end position="179"/>
    </location>
</feature>
<dbReference type="InterPro" id="IPR012562">
    <property type="entry name" value="GUCT"/>
</dbReference>
<feature type="compositionally biased region" description="Gly residues" evidence="1">
    <location>
        <begin position="183"/>
        <end position="198"/>
    </location>
</feature>